<organism evidence="2">
    <name type="scientific">Arundo donax</name>
    <name type="common">Giant reed</name>
    <name type="synonym">Donax arundinaceus</name>
    <dbReference type="NCBI Taxonomy" id="35708"/>
    <lineage>
        <taxon>Eukaryota</taxon>
        <taxon>Viridiplantae</taxon>
        <taxon>Streptophyta</taxon>
        <taxon>Embryophyta</taxon>
        <taxon>Tracheophyta</taxon>
        <taxon>Spermatophyta</taxon>
        <taxon>Magnoliopsida</taxon>
        <taxon>Liliopsida</taxon>
        <taxon>Poales</taxon>
        <taxon>Poaceae</taxon>
        <taxon>PACMAD clade</taxon>
        <taxon>Arundinoideae</taxon>
        <taxon>Arundineae</taxon>
        <taxon>Arundo</taxon>
    </lineage>
</organism>
<dbReference type="EMBL" id="GBRH01221202">
    <property type="protein sequence ID" value="JAD76693.1"/>
    <property type="molecule type" value="Transcribed_RNA"/>
</dbReference>
<reference evidence="2" key="1">
    <citation type="submission" date="2014-09" db="EMBL/GenBank/DDBJ databases">
        <authorList>
            <person name="Magalhaes I.L.F."/>
            <person name="Oliveira U."/>
            <person name="Santos F.R."/>
            <person name="Vidigal T.H.D.A."/>
            <person name="Brescovit A.D."/>
            <person name="Santos A.J."/>
        </authorList>
    </citation>
    <scope>NUCLEOTIDE SEQUENCE</scope>
    <source>
        <tissue evidence="2">Shoot tissue taken approximately 20 cm above the soil surface</tissue>
    </source>
</reference>
<evidence type="ECO:0000313" key="2">
    <source>
        <dbReference type="EMBL" id="JAD76693.1"/>
    </source>
</evidence>
<sequence>MPARHRHRRDTVQRGDHGRGPVQQRARPGHLLQLVLRLPLRVLHRRRHGHRLPPGRRLLGPGLRCLPRDNHGEPGHAAHWRAVLPDARGEGQPIHGARARCGGRGAQGSRRRQRAGASAVLCWRWHCSRR</sequence>
<evidence type="ECO:0000256" key="1">
    <source>
        <dbReference type="SAM" id="MobiDB-lite"/>
    </source>
</evidence>
<accession>A0A0A9CQI8</accession>
<reference evidence="2" key="2">
    <citation type="journal article" date="2015" name="Data Brief">
        <title>Shoot transcriptome of the giant reed, Arundo donax.</title>
        <authorList>
            <person name="Barrero R.A."/>
            <person name="Guerrero F.D."/>
            <person name="Moolhuijzen P."/>
            <person name="Goolsby J.A."/>
            <person name="Tidwell J."/>
            <person name="Bellgard S.E."/>
            <person name="Bellgard M.I."/>
        </authorList>
    </citation>
    <scope>NUCLEOTIDE SEQUENCE</scope>
    <source>
        <tissue evidence="2">Shoot tissue taken approximately 20 cm above the soil surface</tissue>
    </source>
</reference>
<feature type="region of interest" description="Disordered" evidence="1">
    <location>
        <begin position="1"/>
        <end position="27"/>
    </location>
</feature>
<name>A0A0A9CQI8_ARUDO</name>
<feature type="compositionally biased region" description="Basic and acidic residues" evidence="1">
    <location>
        <begin position="10"/>
        <end position="19"/>
    </location>
</feature>
<proteinExistence type="predicted"/>
<dbReference type="AlphaFoldDB" id="A0A0A9CQI8"/>
<protein>
    <submittedName>
        <fullName evidence="2">Uncharacterized protein</fullName>
    </submittedName>
</protein>